<gene>
    <name evidence="2" type="ORF">NCTC1542_00130</name>
    <name evidence="1" type="ORF">R4485_36565</name>
</gene>
<dbReference type="RefSeq" id="WP_201027955.1">
    <property type="nucleotide sequence ID" value="NZ_JAAZWN010000005.1"/>
</dbReference>
<accession>A0A378U704</accession>
<proteinExistence type="predicted"/>
<dbReference type="Proteomes" id="UP001186041">
    <property type="component" value="Unassembled WGS sequence"/>
</dbReference>
<evidence type="ECO:0000313" key="1">
    <source>
        <dbReference type="EMBL" id="MDV7295665.1"/>
    </source>
</evidence>
<protein>
    <submittedName>
        <fullName evidence="2">Uncharacterized protein</fullName>
    </submittedName>
</protein>
<dbReference type="EMBL" id="UGQY01000001">
    <property type="protein sequence ID" value="STZ72593.1"/>
    <property type="molecule type" value="Genomic_DNA"/>
</dbReference>
<dbReference type="Proteomes" id="UP000255389">
    <property type="component" value="Unassembled WGS sequence"/>
</dbReference>
<sequence length="48" mass="5138">MVRILVDVIVEQCCEVPGLAPQSSIAAELGIGTELLSQRLRELETLGS</sequence>
<dbReference type="AlphaFoldDB" id="A0A378U704"/>
<name>A0A378U704_MYCFO</name>
<evidence type="ECO:0000313" key="3">
    <source>
        <dbReference type="Proteomes" id="UP000255389"/>
    </source>
</evidence>
<reference evidence="2 3" key="1">
    <citation type="submission" date="2018-06" db="EMBL/GenBank/DDBJ databases">
        <authorList>
            <consortium name="Pathogen Informatics"/>
            <person name="Doyle S."/>
        </authorList>
    </citation>
    <scope>NUCLEOTIDE SEQUENCE [LARGE SCALE GENOMIC DNA]</scope>
    <source>
        <strain evidence="2 3">NCTC1542</strain>
    </source>
</reference>
<organism evidence="2 3">
    <name type="scientific">Mycolicibacterium fortuitum</name>
    <name type="common">Mycobacterium fortuitum</name>
    <dbReference type="NCBI Taxonomy" id="1766"/>
    <lineage>
        <taxon>Bacteria</taxon>
        <taxon>Bacillati</taxon>
        <taxon>Actinomycetota</taxon>
        <taxon>Actinomycetes</taxon>
        <taxon>Mycobacteriales</taxon>
        <taxon>Mycobacteriaceae</taxon>
        <taxon>Mycolicibacterium</taxon>
    </lineage>
</organism>
<evidence type="ECO:0000313" key="2">
    <source>
        <dbReference type="EMBL" id="STZ72593.1"/>
    </source>
</evidence>
<reference evidence="1" key="2">
    <citation type="submission" date="2023-10" db="EMBL/GenBank/DDBJ databases">
        <title>Mycolicibacterium fortuitum clinical isolates causing pulmonary infections in humans.</title>
        <authorList>
            <person name="Mejia-Ponce P.M."/>
            <person name="Zenteno-Cuevas R."/>
            <person name="Licona-Cassani C."/>
        </authorList>
    </citation>
    <scope>NUCLEOTIDE SEQUENCE</scope>
    <source>
        <strain evidence="1">M8</strain>
    </source>
</reference>
<dbReference type="EMBL" id="JAWLVV010000094">
    <property type="protein sequence ID" value="MDV7295665.1"/>
    <property type="molecule type" value="Genomic_DNA"/>
</dbReference>